<feature type="region of interest" description="Disordered" evidence="1">
    <location>
        <begin position="180"/>
        <end position="221"/>
    </location>
</feature>
<evidence type="ECO:0000313" key="2">
    <source>
        <dbReference type="EMBL" id="KAF4968809.1"/>
    </source>
</evidence>
<reference evidence="2" key="2">
    <citation type="submission" date="2020-05" db="EMBL/GenBank/DDBJ databases">
        <authorList>
            <person name="Kim H.-S."/>
            <person name="Proctor R.H."/>
            <person name="Brown D.W."/>
        </authorList>
    </citation>
    <scope>NUCLEOTIDE SEQUENCE</scope>
    <source>
        <strain evidence="2">NRRL 20472</strain>
    </source>
</reference>
<accession>A0A8H4XC62</accession>
<feature type="compositionally biased region" description="Basic and acidic residues" evidence="1">
    <location>
        <begin position="209"/>
        <end position="221"/>
    </location>
</feature>
<protein>
    <submittedName>
        <fullName evidence="2">Uncharacterized protein</fullName>
    </submittedName>
</protein>
<keyword evidence="3" id="KW-1185">Reference proteome</keyword>
<dbReference type="OrthoDB" id="5084083at2759"/>
<reference evidence="2" key="1">
    <citation type="journal article" date="2020" name="BMC Genomics">
        <title>Correction to: Identification and distribution of gene clusters required for synthesis of sphingolipid metabolism inhibitors in diverse species of the filamentous fungus Fusarium.</title>
        <authorList>
            <person name="Kim H.S."/>
            <person name="Lohmar J.M."/>
            <person name="Busman M."/>
            <person name="Brown D.W."/>
            <person name="Naumann T.A."/>
            <person name="Divon H.H."/>
            <person name="Lysoe E."/>
            <person name="Uhlig S."/>
            <person name="Proctor R.H."/>
        </authorList>
    </citation>
    <scope>NUCLEOTIDE SEQUENCE</scope>
    <source>
        <strain evidence="2">NRRL 20472</strain>
    </source>
</reference>
<dbReference type="Proteomes" id="UP000622797">
    <property type="component" value="Unassembled WGS sequence"/>
</dbReference>
<sequence length="221" mass="24578">MATPYVSTSIELAAWKQWDESMEMVWPAVAPVSRPPTPPAVARIEHEEPWGMVPWRELQARTDAKVLRAAEAAREHLLGEIYQHLSHSEIDWSLEGQNVCRVVGMTCYGEEQGDLSSLEDHLRIQSHLDHEARLAAEFVAPVSCVPTSIPQSPTPATKMDQVGIMEVNEEIPAGRAIDTTHSATGQEHGIPLLNATKRPRSPQDGEISESEKRGKEPRRQL</sequence>
<comment type="caution">
    <text evidence="2">The sequence shown here is derived from an EMBL/GenBank/DDBJ whole genome shotgun (WGS) entry which is preliminary data.</text>
</comment>
<evidence type="ECO:0000256" key="1">
    <source>
        <dbReference type="SAM" id="MobiDB-lite"/>
    </source>
</evidence>
<name>A0A8H4XC62_9HYPO</name>
<organism evidence="2 3">
    <name type="scientific">Fusarium sarcochroum</name>
    <dbReference type="NCBI Taxonomy" id="1208366"/>
    <lineage>
        <taxon>Eukaryota</taxon>
        <taxon>Fungi</taxon>
        <taxon>Dikarya</taxon>
        <taxon>Ascomycota</taxon>
        <taxon>Pezizomycotina</taxon>
        <taxon>Sordariomycetes</taxon>
        <taxon>Hypocreomycetidae</taxon>
        <taxon>Hypocreales</taxon>
        <taxon>Nectriaceae</taxon>
        <taxon>Fusarium</taxon>
        <taxon>Fusarium lateritium species complex</taxon>
    </lineage>
</organism>
<proteinExistence type="predicted"/>
<gene>
    <name evidence="2" type="ORF">FSARC_3837</name>
</gene>
<dbReference type="AlphaFoldDB" id="A0A8H4XC62"/>
<evidence type="ECO:0000313" key="3">
    <source>
        <dbReference type="Proteomes" id="UP000622797"/>
    </source>
</evidence>
<dbReference type="EMBL" id="JABEXW010000186">
    <property type="protein sequence ID" value="KAF4968809.1"/>
    <property type="molecule type" value="Genomic_DNA"/>
</dbReference>